<dbReference type="Pfam" id="PF00169">
    <property type="entry name" value="PH"/>
    <property type="match status" value="1"/>
</dbReference>
<dbReference type="InterPro" id="IPR019748">
    <property type="entry name" value="FERM_central"/>
</dbReference>
<dbReference type="GO" id="GO:0007160">
    <property type="term" value="P:cell-matrix adhesion"/>
    <property type="evidence" value="ECO:0007669"/>
    <property type="project" value="TreeGrafter"/>
</dbReference>
<dbReference type="InterPro" id="IPR011993">
    <property type="entry name" value="PH-like_dom_sf"/>
</dbReference>
<dbReference type="GO" id="GO:0005178">
    <property type="term" value="F:integrin binding"/>
    <property type="evidence" value="ECO:0007669"/>
    <property type="project" value="TreeGrafter"/>
</dbReference>
<feature type="domain" description="PH" evidence="4">
    <location>
        <begin position="403"/>
        <end position="508"/>
    </location>
</feature>
<dbReference type="PANTHER" id="PTHR16160:SF13">
    <property type="entry name" value="FERMITIN 2-RELATED"/>
    <property type="match status" value="1"/>
</dbReference>
<dbReference type="PROSITE" id="PS50003">
    <property type="entry name" value="PH_DOMAIN"/>
    <property type="match status" value="1"/>
</dbReference>
<dbReference type="PANTHER" id="PTHR16160">
    <property type="entry name" value="FERMITIN 2-RELATED"/>
    <property type="match status" value="1"/>
</dbReference>
<dbReference type="GO" id="GO:0007229">
    <property type="term" value="P:integrin-mediated signaling pathway"/>
    <property type="evidence" value="ECO:0007669"/>
    <property type="project" value="InterPro"/>
</dbReference>
<dbReference type="InterPro" id="IPR040790">
    <property type="entry name" value="Kindlin_2_N"/>
</dbReference>
<dbReference type="CDD" id="cd14473">
    <property type="entry name" value="FERM_B-lobe"/>
    <property type="match status" value="2"/>
</dbReference>
<dbReference type="CDD" id="cd17096">
    <property type="entry name" value="FERM_F1_kindlins"/>
    <property type="match status" value="1"/>
</dbReference>
<dbReference type="Gene3D" id="3.10.20.90">
    <property type="entry name" value="Phosphatidylinositol 3-kinase Catalytic Subunit, Chain A, domain 1"/>
    <property type="match status" value="1"/>
</dbReference>
<feature type="region of interest" description="Disordered" evidence="3">
    <location>
        <begin position="150"/>
        <end position="176"/>
    </location>
</feature>
<evidence type="ECO:0000259" key="4">
    <source>
        <dbReference type="PROSITE" id="PS50003"/>
    </source>
</evidence>
<evidence type="ECO:0000256" key="2">
    <source>
        <dbReference type="ARBA" id="ARBA00022889"/>
    </source>
</evidence>
<accession>A0A915B741</accession>
<evidence type="ECO:0000256" key="3">
    <source>
        <dbReference type="SAM" id="MobiDB-lite"/>
    </source>
</evidence>
<organism evidence="5 8">
    <name type="scientific">Parascaris univalens</name>
    <name type="common">Nematode worm</name>
    <dbReference type="NCBI Taxonomy" id="6257"/>
    <lineage>
        <taxon>Eukaryota</taxon>
        <taxon>Metazoa</taxon>
        <taxon>Ecdysozoa</taxon>
        <taxon>Nematoda</taxon>
        <taxon>Chromadorea</taxon>
        <taxon>Rhabditida</taxon>
        <taxon>Spirurina</taxon>
        <taxon>Ascaridomorpha</taxon>
        <taxon>Ascaridoidea</taxon>
        <taxon>Ascarididae</taxon>
        <taxon>Parascaris</taxon>
    </lineage>
</organism>
<dbReference type="InterPro" id="IPR037837">
    <property type="entry name" value="PH_Kindlin/fermitin"/>
</dbReference>
<dbReference type="CDD" id="cd13205">
    <property type="entry name" value="FERM_C_fermitin"/>
    <property type="match status" value="1"/>
</dbReference>
<dbReference type="InterPro" id="IPR019749">
    <property type="entry name" value="Band_41_domain"/>
</dbReference>
<evidence type="ECO:0000313" key="7">
    <source>
        <dbReference type="WBParaSite" id="PgR026_g071_t05"/>
    </source>
</evidence>
<evidence type="ECO:0000256" key="1">
    <source>
        <dbReference type="ARBA" id="ARBA00008052"/>
    </source>
</evidence>
<dbReference type="Pfam" id="PF00373">
    <property type="entry name" value="FERM_M"/>
    <property type="match status" value="1"/>
</dbReference>
<keyword evidence="2" id="KW-0130">Cell adhesion</keyword>
<dbReference type="SUPFAM" id="SSF50729">
    <property type="entry name" value="PH domain-like"/>
    <property type="match status" value="2"/>
</dbReference>
<dbReference type="InterPro" id="IPR037843">
    <property type="entry name" value="Kindlin/fermitin"/>
</dbReference>
<proteinExistence type="inferred from homology"/>
<dbReference type="Pfam" id="PF18124">
    <property type="entry name" value="Kindlin_2_N"/>
    <property type="match status" value="1"/>
</dbReference>
<dbReference type="InterPro" id="IPR035963">
    <property type="entry name" value="FERM_2"/>
</dbReference>
<dbReference type="AlphaFoldDB" id="A0A915B741"/>
<name>A0A915B741_PARUN</name>
<comment type="similarity">
    <text evidence="1">Belongs to the kindlin family.</text>
</comment>
<dbReference type="InterPro" id="IPR001849">
    <property type="entry name" value="PH_domain"/>
</dbReference>
<evidence type="ECO:0000313" key="8">
    <source>
        <dbReference type="WBParaSite" id="PgR026_g071_t06"/>
    </source>
</evidence>
<sequence>MAHLVENGVVNDGSWSLSVLVTDMNIQRTLFVTGQLHIGGLMLKLVDEIDVTRDWSDHALWWPEKRKWLTHTRSTLDQMGITADCNLEFTPQHKLARVQLPDLQMIDARLDFSVNVVKATQQLCREIGIRYSEELSLKRFIPPEMLRKGLGFESDQSGPQPIRPGEESIGPGTLRRQTPISASACNLAAPLRRGTSPSLSTSGQMFNASELGTLPRSGTLPRGVSPGPAAYSGTIGRTPMVPSVSFCEGLENEQYDMALVHSPRIVPNKEMTVFRPQNYVEKAALNRGWLDSSRSLMEQGVFEGDVILLRFKFMTFFDMNPKYDPVRINQLYEQAKWSILLEEYDHTEEEALLFAALQLQATLQRNSPEPDPTERDDVDVLLDELEQNLDAAALSRRSDLTQVPELADYLKYMKPKKLTAFKGFKRAYFSFRDLYLSWHQNSSDISGPPLGHICLKGCEVNPDVSLAQSKFHIKLLIPSAEGMSEFVLKCDTEHQYARWMAACRLASRGKSMADASYQSEVDSIKKLLQMQSGVTGSAQNGITKKKSPPVQLPPDFNVDEFVSQRYVRRARSKQSLQQRISDAHSNVRSLSSTEAKLQYIRAWEALPEHGTHYFVVRFRNGRKPELIGIAFNRIMKLNIDSGESLKTWRFAAMKKWHVNWEIRHLKIQFENEDIEFKPLSADCKVVHEFIGGYIFLSLRNKEQSQTLNEELFHKLTGGWA</sequence>
<dbReference type="Proteomes" id="UP000887569">
    <property type="component" value="Unplaced"/>
</dbReference>
<dbReference type="CDD" id="cd17095">
    <property type="entry name" value="FERM_F0_kindlins"/>
    <property type="match status" value="1"/>
</dbReference>
<evidence type="ECO:0000313" key="6">
    <source>
        <dbReference type="WBParaSite" id="PgR026_g071_t04"/>
    </source>
</evidence>
<dbReference type="WBParaSite" id="PgR026_g071_t05">
    <property type="protein sequence ID" value="PgR026_g071_t05"/>
    <property type="gene ID" value="PgR026_g071"/>
</dbReference>
<keyword evidence="5" id="KW-1185">Reference proteome</keyword>
<evidence type="ECO:0000313" key="5">
    <source>
        <dbReference type="Proteomes" id="UP000887569"/>
    </source>
</evidence>
<dbReference type="WBParaSite" id="PgR026_g071_t04">
    <property type="protein sequence ID" value="PgR026_g071_t04"/>
    <property type="gene ID" value="PgR026_g071"/>
</dbReference>
<reference evidence="6 7" key="1">
    <citation type="submission" date="2022-11" db="UniProtKB">
        <authorList>
            <consortium name="WormBaseParasite"/>
        </authorList>
    </citation>
    <scope>IDENTIFICATION</scope>
</reference>
<dbReference type="PROSITE" id="PS00660">
    <property type="entry name" value="FERM_1"/>
    <property type="match status" value="1"/>
</dbReference>
<dbReference type="InterPro" id="IPR019747">
    <property type="entry name" value="FERM_CS"/>
</dbReference>
<dbReference type="Gene3D" id="2.30.29.30">
    <property type="entry name" value="Pleckstrin-homology domain (PH domain)/Phosphotyrosine-binding domain (PTB)"/>
    <property type="match status" value="2"/>
</dbReference>
<dbReference type="SUPFAM" id="SSF47031">
    <property type="entry name" value="Second domain of FERM"/>
    <property type="match status" value="1"/>
</dbReference>
<protein>
    <submittedName>
        <fullName evidence="6 7">PH domain-containing protein</fullName>
    </submittedName>
</protein>
<dbReference type="CDD" id="cd01237">
    <property type="entry name" value="PH_fermitin"/>
    <property type="match status" value="1"/>
</dbReference>
<dbReference type="WBParaSite" id="PgR026_g071_t06">
    <property type="protein sequence ID" value="PgR026_g071_t06"/>
    <property type="gene ID" value="PgR026_g071"/>
</dbReference>
<dbReference type="SMART" id="SM00233">
    <property type="entry name" value="PH"/>
    <property type="match status" value="1"/>
</dbReference>
<dbReference type="SMART" id="SM00295">
    <property type="entry name" value="B41"/>
    <property type="match status" value="1"/>
</dbReference>
<dbReference type="GO" id="GO:0030055">
    <property type="term" value="C:cell-substrate junction"/>
    <property type="evidence" value="ECO:0007669"/>
    <property type="project" value="TreeGrafter"/>
</dbReference>